<dbReference type="AlphaFoldDB" id="K8EQT0"/>
<dbReference type="eggNOG" id="ENOG502SAF2">
    <property type="taxonomic scope" value="Eukaryota"/>
</dbReference>
<protein>
    <submittedName>
        <fullName evidence="2">Unnamed protein product</fullName>
    </submittedName>
</protein>
<keyword evidence="3" id="KW-1185">Reference proteome</keyword>
<dbReference type="GeneID" id="19010838"/>
<organism evidence="2 3">
    <name type="scientific">Bathycoccus prasinos</name>
    <dbReference type="NCBI Taxonomy" id="41875"/>
    <lineage>
        <taxon>Eukaryota</taxon>
        <taxon>Viridiplantae</taxon>
        <taxon>Chlorophyta</taxon>
        <taxon>Mamiellophyceae</taxon>
        <taxon>Mamiellales</taxon>
        <taxon>Bathycoccaceae</taxon>
        <taxon>Bathycoccus</taxon>
    </lineage>
</organism>
<dbReference type="Proteomes" id="UP000198341">
    <property type="component" value="Chromosome 18"/>
</dbReference>
<dbReference type="OrthoDB" id="197925at2759"/>
<gene>
    <name evidence="2" type="ordered locus">Bathy18g00440</name>
</gene>
<evidence type="ECO:0000313" key="2">
    <source>
        <dbReference type="EMBL" id="CCO20617.1"/>
    </source>
</evidence>
<proteinExistence type="predicted"/>
<reference evidence="2 3" key="1">
    <citation type="submission" date="2011-10" db="EMBL/GenBank/DDBJ databases">
        <authorList>
            <person name="Genoscope - CEA"/>
        </authorList>
    </citation>
    <scope>NUCLEOTIDE SEQUENCE [LARGE SCALE GENOMIC DNA]</scope>
    <source>
        <strain evidence="2 3">RCC 1105</strain>
    </source>
</reference>
<dbReference type="KEGG" id="bpg:Bathy18g00440"/>
<dbReference type="EMBL" id="FO082261">
    <property type="protein sequence ID" value="CCO20617.1"/>
    <property type="molecule type" value="Genomic_DNA"/>
</dbReference>
<name>K8EQT0_9CHLO</name>
<evidence type="ECO:0000313" key="3">
    <source>
        <dbReference type="Proteomes" id="UP000198341"/>
    </source>
</evidence>
<sequence>MIRVGEAAEACVNPTTASLGLSLNNPKPADLRKDTGCTYNAGTETYVDPGDSTKSKTLTYSPSGSAVSTNAHIYNSFEAGFSDKQDKVIEGWGCSTPSDLYDNAGGLDLGLAESKVRKLCYDSVAWSFPNVQADDSYRGCVGPCGGHTSDYHFHGRYHCLYSQSGAHSTKIGDVGPYIMYGKWEDFENKKLPHLDACGAHIGKTPDSPANDVYHYHAQDRGPYGVGCFGDGTNLVTVEKCRSLYPECNDAQAETFTDMPQPDGTKKTFEYDRDCPCFDANGLNTGTITERAIIAAPTVLSYDASEWTCGSGVSCMQTVEKTLGYTDYVGSDSTTTTTTTTDTTTTTTTTDTSTSGGASTKAMLATAGATIMAALLV</sequence>
<feature type="region of interest" description="Disordered" evidence="1">
    <location>
        <begin position="332"/>
        <end position="354"/>
    </location>
</feature>
<accession>K8EQT0</accession>
<evidence type="ECO:0000256" key="1">
    <source>
        <dbReference type="SAM" id="MobiDB-lite"/>
    </source>
</evidence>
<dbReference type="RefSeq" id="XP_007508126.1">
    <property type="nucleotide sequence ID" value="XM_007508064.1"/>
</dbReference>